<accession>A0ABU3LHQ4</accession>
<reference evidence="1 2" key="1">
    <citation type="submission" date="2023-09" db="EMBL/GenBank/DDBJ databases">
        <title>Novel taxa isolated from Blanes Bay.</title>
        <authorList>
            <person name="Rey-Velasco X."/>
            <person name="Lucena T."/>
        </authorList>
    </citation>
    <scope>NUCLEOTIDE SEQUENCE [LARGE SCALE GENOMIC DNA]</scope>
    <source>
        <strain evidence="1 2">S356</strain>
    </source>
</reference>
<name>A0ABU3LHQ4_9FLAO</name>
<dbReference type="EMBL" id="JAVTTO010000005">
    <property type="protein sequence ID" value="MDT7833254.1"/>
    <property type="molecule type" value="Genomic_DNA"/>
</dbReference>
<dbReference type="InterPro" id="IPR036909">
    <property type="entry name" value="Cyt_c-like_dom_sf"/>
</dbReference>
<proteinExistence type="predicted"/>
<sequence>MATLLLLFLIYDPTLSIFEKTPDNQVAIVDEDKIENGIHLRTGLKDAKGLMTVVNNCTNCHSAKLVIQNRMNKERWDATIRWMQETQNLWDLGENQQIIVDYLVTNYPVLEKSRRENLANITWYEIND</sequence>
<comment type="caution">
    <text evidence="1">The sequence shown here is derived from an EMBL/GenBank/DDBJ whole genome shotgun (WGS) entry which is preliminary data.</text>
</comment>
<dbReference type="Gene3D" id="1.10.760.10">
    <property type="entry name" value="Cytochrome c-like domain"/>
    <property type="match status" value="1"/>
</dbReference>
<dbReference type="SUPFAM" id="SSF46626">
    <property type="entry name" value="Cytochrome c"/>
    <property type="match status" value="1"/>
</dbReference>
<evidence type="ECO:0000313" key="1">
    <source>
        <dbReference type="EMBL" id="MDT7833254.1"/>
    </source>
</evidence>
<gene>
    <name evidence="1" type="ORF">RQM59_12725</name>
</gene>
<keyword evidence="2" id="KW-1185">Reference proteome</keyword>
<dbReference type="Proteomes" id="UP001257277">
    <property type="component" value="Unassembled WGS sequence"/>
</dbReference>
<organism evidence="1 2">
    <name type="scientific">Asprobacillus argus</name>
    <dbReference type="NCBI Taxonomy" id="3076534"/>
    <lineage>
        <taxon>Bacteria</taxon>
        <taxon>Pseudomonadati</taxon>
        <taxon>Bacteroidota</taxon>
        <taxon>Flavobacteriia</taxon>
        <taxon>Flavobacteriales</taxon>
        <taxon>Flavobacteriaceae</taxon>
        <taxon>Asprobacillus</taxon>
    </lineage>
</organism>
<evidence type="ECO:0000313" key="2">
    <source>
        <dbReference type="Proteomes" id="UP001257277"/>
    </source>
</evidence>
<protein>
    <submittedName>
        <fullName evidence="1">Monoheme cytochrome C</fullName>
    </submittedName>
</protein>